<dbReference type="Proteomes" id="UP000515163">
    <property type="component" value="Unplaced"/>
</dbReference>
<keyword evidence="1" id="KW-0175">Coiled coil</keyword>
<evidence type="ECO:0000256" key="1">
    <source>
        <dbReference type="SAM" id="Coils"/>
    </source>
</evidence>
<feature type="compositionally biased region" description="Basic and acidic residues" evidence="2">
    <location>
        <begin position="873"/>
        <end position="885"/>
    </location>
</feature>
<feature type="region of interest" description="Disordered" evidence="2">
    <location>
        <begin position="2047"/>
        <end position="2071"/>
    </location>
</feature>
<feature type="compositionally biased region" description="Low complexity" evidence="2">
    <location>
        <begin position="801"/>
        <end position="819"/>
    </location>
</feature>
<feature type="compositionally biased region" description="Polar residues" evidence="2">
    <location>
        <begin position="848"/>
        <end position="863"/>
    </location>
</feature>
<feature type="coiled-coil region" evidence="1">
    <location>
        <begin position="1659"/>
        <end position="1780"/>
    </location>
</feature>
<feature type="compositionally biased region" description="Basic and acidic residues" evidence="2">
    <location>
        <begin position="738"/>
        <end position="747"/>
    </location>
</feature>
<dbReference type="RefSeq" id="XP_031573060.1">
    <property type="nucleotide sequence ID" value="XM_031717200.1"/>
</dbReference>
<feature type="compositionally biased region" description="Basic and acidic residues" evidence="2">
    <location>
        <begin position="338"/>
        <end position="361"/>
    </location>
</feature>
<dbReference type="PANTHER" id="PTHR23159">
    <property type="entry name" value="CENTROSOMAL PROTEIN 2"/>
    <property type="match status" value="1"/>
</dbReference>
<feature type="compositionally biased region" description="Basic and acidic residues" evidence="2">
    <location>
        <begin position="75"/>
        <end position="85"/>
    </location>
</feature>
<feature type="compositionally biased region" description="Polar residues" evidence="2">
    <location>
        <begin position="451"/>
        <end position="483"/>
    </location>
</feature>
<feature type="compositionally biased region" description="Polar residues" evidence="2">
    <location>
        <begin position="2047"/>
        <end position="2057"/>
    </location>
</feature>
<feature type="compositionally biased region" description="Polar residues" evidence="2">
    <location>
        <begin position="87"/>
        <end position="103"/>
    </location>
</feature>
<feature type="compositionally biased region" description="Polar residues" evidence="2">
    <location>
        <begin position="134"/>
        <end position="149"/>
    </location>
</feature>
<feature type="compositionally biased region" description="Low complexity" evidence="2">
    <location>
        <begin position="263"/>
        <end position="273"/>
    </location>
</feature>
<dbReference type="InParanoid" id="A0A6P8J7D5"/>
<feature type="coiled-coil region" evidence="1">
    <location>
        <begin position="1150"/>
        <end position="1212"/>
    </location>
</feature>
<feature type="coiled-coil region" evidence="1">
    <location>
        <begin position="3063"/>
        <end position="3125"/>
    </location>
</feature>
<evidence type="ECO:0000313" key="3">
    <source>
        <dbReference type="Proteomes" id="UP000515163"/>
    </source>
</evidence>
<feature type="coiled-coil region" evidence="1">
    <location>
        <begin position="2331"/>
        <end position="2861"/>
    </location>
</feature>
<feature type="region of interest" description="Disordered" evidence="2">
    <location>
        <begin position="383"/>
        <end position="531"/>
    </location>
</feature>
<gene>
    <name evidence="4" type="primary">LOC116307059</name>
</gene>
<feature type="region of interest" description="Disordered" evidence="2">
    <location>
        <begin position="798"/>
        <end position="898"/>
    </location>
</feature>
<feature type="coiled-coil region" evidence="1">
    <location>
        <begin position="1828"/>
        <end position="1901"/>
    </location>
</feature>
<feature type="compositionally biased region" description="Polar residues" evidence="2">
    <location>
        <begin position="748"/>
        <end position="759"/>
    </location>
</feature>
<feature type="compositionally biased region" description="Basic and acidic residues" evidence="2">
    <location>
        <begin position="235"/>
        <end position="256"/>
    </location>
</feature>
<keyword evidence="3" id="KW-1185">Reference proteome</keyword>
<feature type="compositionally biased region" description="Acidic residues" evidence="2">
    <location>
        <begin position="428"/>
        <end position="450"/>
    </location>
</feature>
<feature type="compositionally biased region" description="Acidic residues" evidence="2">
    <location>
        <begin position="279"/>
        <end position="293"/>
    </location>
</feature>
<dbReference type="FunCoup" id="A0A6P8J7D5">
    <property type="interactions" value="752"/>
</dbReference>
<feature type="compositionally biased region" description="Polar residues" evidence="2">
    <location>
        <begin position="820"/>
        <end position="834"/>
    </location>
</feature>
<sequence>MASALAKSETRPAGRTLPSSSAHGRPSKIPVRSDTSSGSASDDSDDGAKSSLKAKRYGKSKIPRAVPVKNVTCSTEHRTLEEKPQRSGLQQKLSSTSKNSSANPKVAGAKASGKEEIAKLQGGLKRKELIKESPSFNAARSNTRTSGTRRMSWGIQKKSTKTSKVTPTTGEKAKKGSGLPEEEQEKPRRGTTPKTSASKHPVFGKVNNEKVTSKNYTKKRQNTASASKKKTITPPRERVDNKTPKKLKSDVAVKKEEEEESDSSLSDNSLGSEPQSSEYEAETDELPASDSDPECVLKEDQSQTDKGNEKQEIVDSVHDNDHGLQCVPEQADGGAKYSSKEKELDGSERKVVKCEPNETETRGPSCIRGFSDNSKIHINFVYETESDEFTSSHYSESSKERCEEKEEEKKADFPAQSSDKKDQSLHDAEEELALTDCEIESIAEDSDIEQQDCSSKQNNNLSDRSTTEIANNTEENVLQNHVKTSLKAAKESGQAAKQKTSSEVIGKSLLPLSHEGDGKDTVSDKNQSEDSDDSFFGINVAKFYVRNTTGQSATYKAEDMEPKDNTFDIERKDLQGDYDGDYLANNCESNGNKSYILNAIKDEICAGLSQDPESVNENDEGKIQNKGNTKFEVIQNRRMLVGFEQIPYENDKDKKKLLSVEEDPFVTELEKLLLSAETDIDEDTRKCQASNTSNVAKKITSLIKEEYVPYKPPIAPKQHPKERVLGQSNELDSFLKFDGVGEKDSEQTKGCSTKDSSTAKPEKSVEDVCSSGDTNADLLLRKKVKQTFEGILKASNELSKQEATASTSATSKTESAQASNESSKQEATVSTSATSRRESAQAAGRRGNSLTTSGMSGSRNATAGESGDDDPNDPNKRPQLQKEPDDMKDEDTEEQRRRAAKKELINQMMGITDGLLQNEFQSLSETLFTRRQSIEAVGTLETFDETLPSRKGNLSEVSCVQADEEHNWDSCTLANMENDGAMIHVLTNENTLLKKELLKLKSEVNQKTKEVMETRDKNRTYKNVISTMEVDLELLEGEKNELTQEYKDLTNEEILKELRKLHSEISEASKELASEEVLESELRGPTSSPLSVELAEVDVFSQQPKVDETNEIVTLMHSISAMTEELRDQITKSKTKLAKAYSNSSLNELEDMDGEKLRELREEIADLQEQLVEERTKFEIFENICKNRTEENKKLRDRVADLEIDVARAEGRLKETITYKNRELVNIRNNMELNGNKVDELVRELHLLSEGNSALKSVIDSLNSRIRFRERRETELENMVDELTTENEKLLQQVSKERNNLKNYQRANDQRIAAHSMEVARIESALQDKIDELVDVLSSIDNFYAGDEPLPDHPCMGAIEKGIKILYDVSGLMKAIGCPDLPSGNEISEAVLQETKERRQLEIMIEGLRQEVKNLKSDKKRFEMKLNTGCREDTGKADERDERETQLSELEQQISTLQSDNTSLSQLLGDVKELAAKDAEVHQLQLSGHLNRIKVLQEENDEQKVQIKTLNENLLDRKENNQALKNEVEDLQLGKEALQQKVQAKVKEVLEHMAKHETVRKKIQEVTAERQTFQQKVEKQKKELSEHQLKIESLTIKLKAVNDEKEDLKQKFSGQNVDNEAIDTKLVKPVCTGEADSQPLCNCAMAGSSDKTNDSQVQNDELKEKLEVCETFLAQVKTEKMDYLKALKESRQNVKMMRKSSDEQIAKLKQELEGKDLSENELQKTMKLLEEKIATLEDEKAESIKQMKGIIEGIQGENELEERKKECKEQELELRKSISEPRSEKTDAQKELLTKVTEKFEIRMKEFDKCLKDRYALQEELACLKDLHLEQKKELEYVTQEKRKMKEEIKEKRTEVKFIRESSSEIINDLEKQLKDRQDFALEMQEKATFLSQRVAQLEAEKCESVKKIEALMQSLNAKEDIGNHLTEIKNSEELRQGDMMLVLKESNEKVLSLEKELEGRSESEAMMHNKISSLDLRMSELNAEKAQRENKMKTLLEALNAKKNLEEDVQKNDEVEKQLLQKMEEMKSELSRLKFAKEDLERQLLSQFTSPEQSQNIKDDPRFEESAKRETELKNQIKKLSDEKIKAEKMLHEGESQSLLVMKTSDAKIEDLENQLKCKSLSEVELQEKQRLLEHKILLLEGERVQHSRSISSIVSSLKAKKELCEAVKARDDAEKNYNIKLDEMETIVNKLRKEKSKHDCDVDLKQKYKDEYEESRRHVKKLTEDIYRYNERVEELQAFIYGCEEQGEEFDEVDLSENIEDLRSSLGTSDVELIQTQQTLQAKISNLEVEKGEFESVLTALLNSMEAKEKIEYCVEATREADKKVVKQMDEIIDTVQRLKAEKELVEQELHTSENIRVAIALDAEMLQTQSDEKISLLEQTLKERLESEKDLKERLELMRQELARFEGEKYQADKILQTMLASLQRREKLENCLKEQERIETELNSNSGRALNLDRQEVKSVASLIELLQSKEQQFGQCQKEKEEAEKSLKTKEMELELRVKDAERQSQIEKLKANLTVMEEEKKDLQEKLEKHGKVSEEREEEVNKIIQSEQDLLQRLSHAENILEQLKEDKHVLKKQLRQERLERQDASNSYMDKISFVSNAIEQKHADTESELRQAIDKLNSQIATMQQEKEASIEEYRKAVENLNMELVLRSKREAKLREQLDDLEDEITNTKTELKKEIKLQEEKEKEIENLKGERKILSENVTKMESKLTKELEKLSQRETELKEEKETEIKRLKSENNAVLENLKTKMLKLETELEYQVKNEAALREEKAKVLEELKLQDDIKTEVDRLKSIIKTIEEECRRLREERSDLQSEAARSAQTSRDTITRLQEDLKNQNDNNENLQTMVNEIKSKESCFLEEKRRHEQEISDCEGRIMKQKEYLEKSLRKLKKQKEHEQRMKDDLTSQVNELSLEITRLLEVKHMQEEEKAEYESNIRRLKVHIESLETQINYQKNELVESQVRISVLEDFKVQSDAEHERRQQEAVSECKRANAKIDELRKELHLDLKSTSVLENEIKTLKGKTAEINQKTESQKSEIANLYRLSKGKVNKDDEQIEKLKKGSEELRGQVLCLQEEKESLASTMDAFQLFVARHKIEMERLENKIKEQEGKMNDCQTQSFENTQGIEVLQSSLDNSERLRNTWHFYNDFKKWCSPPVTTWVWYALFINMFLSS</sequence>
<name>A0A6P8J7D5_ACTTE</name>
<feature type="coiled-coil region" evidence="1">
    <location>
        <begin position="2176"/>
        <end position="2227"/>
    </location>
</feature>
<evidence type="ECO:0000256" key="2">
    <source>
        <dbReference type="SAM" id="MobiDB-lite"/>
    </source>
</evidence>
<dbReference type="KEGG" id="aten:116307059"/>
<feature type="coiled-coil region" evidence="1">
    <location>
        <begin position="983"/>
        <end position="1078"/>
    </location>
</feature>
<organism evidence="3 4">
    <name type="scientific">Actinia tenebrosa</name>
    <name type="common">Australian red waratah sea anemone</name>
    <dbReference type="NCBI Taxonomy" id="6105"/>
    <lineage>
        <taxon>Eukaryota</taxon>
        <taxon>Metazoa</taxon>
        <taxon>Cnidaria</taxon>
        <taxon>Anthozoa</taxon>
        <taxon>Hexacorallia</taxon>
        <taxon>Actiniaria</taxon>
        <taxon>Actiniidae</taxon>
        <taxon>Actinia</taxon>
    </lineage>
</organism>
<accession>A0A6P8J7D5</accession>
<feature type="coiled-coil region" evidence="1">
    <location>
        <begin position="1266"/>
        <end position="1307"/>
    </location>
</feature>
<feature type="region of interest" description="Disordered" evidence="2">
    <location>
        <begin position="738"/>
        <end position="771"/>
    </location>
</feature>
<reference evidence="4" key="1">
    <citation type="submission" date="2025-08" db="UniProtKB">
        <authorList>
            <consortium name="RefSeq"/>
        </authorList>
    </citation>
    <scope>IDENTIFICATION</scope>
    <source>
        <tissue evidence="4">Tentacle</tissue>
    </source>
</reference>
<feature type="coiled-coil region" evidence="1">
    <location>
        <begin position="2887"/>
        <end position="3009"/>
    </location>
</feature>
<feature type="compositionally biased region" description="Basic and acidic residues" evidence="2">
    <location>
        <begin position="2058"/>
        <end position="2071"/>
    </location>
</feature>
<feature type="compositionally biased region" description="Basic and acidic residues" evidence="2">
    <location>
        <begin position="295"/>
        <end position="322"/>
    </location>
</feature>
<evidence type="ECO:0000313" key="4">
    <source>
        <dbReference type="RefSeq" id="XP_031573060.1"/>
    </source>
</evidence>
<dbReference type="OrthoDB" id="10346583at2759"/>
<dbReference type="GeneID" id="116307059"/>
<feature type="coiled-coil region" evidence="1">
    <location>
        <begin position="1391"/>
        <end position="1611"/>
    </location>
</feature>
<feature type="compositionally biased region" description="Basic residues" evidence="2">
    <location>
        <begin position="216"/>
        <end position="231"/>
    </location>
</feature>
<feature type="compositionally biased region" description="Basic and acidic residues" evidence="2">
    <location>
        <begin position="514"/>
        <end position="528"/>
    </location>
</feature>
<feature type="region of interest" description="Disordered" evidence="2">
    <location>
        <begin position="1"/>
        <end position="366"/>
    </location>
</feature>
<dbReference type="PANTHER" id="PTHR23159:SF31">
    <property type="entry name" value="CENTROSOME-ASSOCIATED PROTEIN CEP250 ISOFORM X1"/>
    <property type="match status" value="1"/>
</dbReference>
<protein>
    <submittedName>
        <fullName evidence="4">Centrosomal protein of 290 kDa-like</fullName>
    </submittedName>
</protein>
<proteinExistence type="predicted"/>
<feature type="compositionally biased region" description="Basic residues" evidence="2">
    <location>
        <begin position="52"/>
        <end position="62"/>
    </location>
</feature>
<feature type="compositionally biased region" description="Basic and acidic residues" evidence="2">
    <location>
        <begin position="396"/>
        <end position="427"/>
    </location>
</feature>